<accession>A0A193LC50</accession>
<dbReference type="GO" id="GO:0020037">
    <property type="term" value="F:heme binding"/>
    <property type="evidence" value="ECO:0007669"/>
    <property type="project" value="InterPro"/>
</dbReference>
<gene>
    <name evidence="9" type="ORF">BA177_00935</name>
</gene>
<evidence type="ECO:0000256" key="6">
    <source>
        <dbReference type="PROSITE-ProRule" id="PRU00433"/>
    </source>
</evidence>
<dbReference type="GO" id="GO:0009055">
    <property type="term" value="F:electron transfer activity"/>
    <property type="evidence" value="ECO:0007669"/>
    <property type="project" value="InterPro"/>
</dbReference>
<evidence type="ECO:0000256" key="2">
    <source>
        <dbReference type="ARBA" id="ARBA00022617"/>
    </source>
</evidence>
<evidence type="ECO:0000256" key="3">
    <source>
        <dbReference type="ARBA" id="ARBA00022723"/>
    </source>
</evidence>
<keyword evidence="2 6" id="KW-0349">Heme</keyword>
<evidence type="ECO:0000256" key="4">
    <source>
        <dbReference type="ARBA" id="ARBA00022982"/>
    </source>
</evidence>
<dbReference type="PANTHER" id="PTHR40942:SF4">
    <property type="entry name" value="CYTOCHROME C5"/>
    <property type="match status" value="1"/>
</dbReference>
<sequence length="170" mass="18040">MDRDQKFYDIYSVVIGGLALFALAIFVLSKKMSDMTQGIYTSSAVEYQQAVSERLQPFGQVYMPGESIPADEPQVAEAAQADPVATTLSGPQVYNAACIACHGSGIGGAPTLADAANWAPRAAQGTDTLHDHAVNGYQGNAGYMPPKGGRLDLSDQEIHDAVDYMLSQIP</sequence>
<dbReference type="InterPro" id="IPR002323">
    <property type="entry name" value="Cyt_CIE"/>
</dbReference>
<dbReference type="AlphaFoldDB" id="A0A193LC50"/>
<dbReference type="OrthoDB" id="9814708at2"/>
<keyword evidence="7" id="KW-1133">Transmembrane helix</keyword>
<keyword evidence="7" id="KW-0472">Membrane</keyword>
<dbReference type="GO" id="GO:0005506">
    <property type="term" value="F:iron ion binding"/>
    <property type="evidence" value="ECO:0007669"/>
    <property type="project" value="InterPro"/>
</dbReference>
<proteinExistence type="predicted"/>
<keyword evidence="7" id="KW-0812">Transmembrane</keyword>
<feature type="domain" description="Cytochrome c" evidence="8">
    <location>
        <begin position="85"/>
        <end position="169"/>
    </location>
</feature>
<dbReference type="RefSeq" id="WP_068611922.1">
    <property type="nucleotide sequence ID" value="NZ_CP016268.1"/>
</dbReference>
<evidence type="ECO:0000256" key="1">
    <source>
        <dbReference type="ARBA" id="ARBA00022448"/>
    </source>
</evidence>
<evidence type="ECO:0000313" key="9">
    <source>
        <dbReference type="EMBL" id="ANO49974.1"/>
    </source>
</evidence>
<dbReference type="PRINTS" id="PR00607">
    <property type="entry name" value="CYTCHROMECIE"/>
</dbReference>
<dbReference type="PANTHER" id="PTHR40942">
    <property type="match status" value="1"/>
</dbReference>
<dbReference type="SUPFAM" id="SSF46626">
    <property type="entry name" value="Cytochrome c"/>
    <property type="match status" value="1"/>
</dbReference>
<dbReference type="KEGG" id="woc:BA177_00935"/>
<name>A0A193LC50_9GAMM</name>
<keyword evidence="4" id="KW-0249">Electron transport</keyword>
<evidence type="ECO:0000256" key="7">
    <source>
        <dbReference type="SAM" id="Phobius"/>
    </source>
</evidence>
<keyword evidence="10" id="KW-1185">Reference proteome</keyword>
<protein>
    <recommendedName>
        <fullName evidence="8">Cytochrome c domain-containing protein</fullName>
    </recommendedName>
</protein>
<evidence type="ECO:0000259" key="8">
    <source>
        <dbReference type="PROSITE" id="PS51007"/>
    </source>
</evidence>
<organism evidence="9 10">
    <name type="scientific">Woeseia oceani</name>
    <dbReference type="NCBI Taxonomy" id="1548547"/>
    <lineage>
        <taxon>Bacteria</taxon>
        <taxon>Pseudomonadati</taxon>
        <taxon>Pseudomonadota</taxon>
        <taxon>Gammaproteobacteria</taxon>
        <taxon>Woeseiales</taxon>
        <taxon>Woeseiaceae</taxon>
        <taxon>Woeseia</taxon>
    </lineage>
</organism>
<dbReference type="Proteomes" id="UP000092695">
    <property type="component" value="Chromosome"/>
</dbReference>
<reference evidence="9 10" key="1">
    <citation type="submission" date="2016-06" db="EMBL/GenBank/DDBJ databases">
        <title>Complete genome sequence of a deep-branching marine Gamma Proteobacterium Woeseia oceani type strain XK5.</title>
        <authorList>
            <person name="Mu D."/>
            <person name="Du Z."/>
        </authorList>
    </citation>
    <scope>NUCLEOTIDE SEQUENCE [LARGE SCALE GENOMIC DNA]</scope>
    <source>
        <strain evidence="9 10">XK5</strain>
    </source>
</reference>
<dbReference type="InterPro" id="IPR009056">
    <property type="entry name" value="Cyt_c-like_dom"/>
</dbReference>
<keyword evidence="5 6" id="KW-0408">Iron</keyword>
<dbReference type="EMBL" id="CP016268">
    <property type="protein sequence ID" value="ANO49974.1"/>
    <property type="molecule type" value="Genomic_DNA"/>
</dbReference>
<feature type="transmembrane region" description="Helical" evidence="7">
    <location>
        <begin position="6"/>
        <end position="28"/>
    </location>
</feature>
<dbReference type="InterPro" id="IPR036909">
    <property type="entry name" value="Cyt_c-like_dom_sf"/>
</dbReference>
<dbReference type="PROSITE" id="PS51007">
    <property type="entry name" value="CYTC"/>
    <property type="match status" value="1"/>
</dbReference>
<evidence type="ECO:0000313" key="10">
    <source>
        <dbReference type="Proteomes" id="UP000092695"/>
    </source>
</evidence>
<dbReference type="Gene3D" id="1.10.760.10">
    <property type="entry name" value="Cytochrome c-like domain"/>
    <property type="match status" value="1"/>
</dbReference>
<keyword evidence="3 6" id="KW-0479">Metal-binding</keyword>
<dbReference type="STRING" id="1548547.BA177_00935"/>
<keyword evidence="1" id="KW-0813">Transport</keyword>
<dbReference type="Pfam" id="PF13442">
    <property type="entry name" value="Cytochrome_CBB3"/>
    <property type="match status" value="1"/>
</dbReference>
<evidence type="ECO:0000256" key="5">
    <source>
        <dbReference type="ARBA" id="ARBA00023004"/>
    </source>
</evidence>